<sequence>MSQTYSQIPATDTIQNSRQKILDRDDAAASNFSGTSFPSSNLLVGMRCHRTDLNKAYVLKDTTPTWVEVEDISGTSGVAPRATQLATARTIAVSGDAGGSAAFDGSANISITLALGNVGTAGTYTKVTTDAKGRVTGGASLASSDIPTVLDAVARQTVANNGTVIGSRRKLNLIPGAGVSISASDDPNNEKLDVTIAASGTTSGAVTTALGYTPMSMNVDTWNASSEGVQRIKFANSGATFIKSNGVTTIVNGSGTDIAYFAVNGDFYSALNGWMSTYVKASGTGLTKNGQTLGMTEIYTAGFDFDATKIVTVDKTGRVTAIANCTSFASPPTTCACND</sequence>
<evidence type="ECO:0000313" key="1">
    <source>
        <dbReference type="EMBL" id="CAB4122419.1"/>
    </source>
</evidence>
<gene>
    <name evidence="1" type="ORF">UFOVP32_20</name>
    <name evidence="2" type="ORF">UFOVP50_56</name>
</gene>
<reference evidence="1" key="1">
    <citation type="submission" date="2020-04" db="EMBL/GenBank/DDBJ databases">
        <authorList>
            <person name="Chiriac C."/>
            <person name="Salcher M."/>
            <person name="Ghai R."/>
            <person name="Kavagutti S V."/>
        </authorList>
    </citation>
    <scope>NUCLEOTIDE SEQUENCE</scope>
</reference>
<protein>
    <recommendedName>
        <fullName evidence="3">Major tropism determinant N-terminal domain-containing protein</fullName>
    </recommendedName>
</protein>
<dbReference type="EMBL" id="LR796160">
    <property type="protein sequence ID" value="CAB4122419.1"/>
    <property type="molecule type" value="Genomic_DNA"/>
</dbReference>
<evidence type="ECO:0008006" key="3">
    <source>
        <dbReference type="Google" id="ProtNLM"/>
    </source>
</evidence>
<name>A0A6J5KQC1_9CAUD</name>
<evidence type="ECO:0000313" key="2">
    <source>
        <dbReference type="EMBL" id="CAB4123756.1"/>
    </source>
</evidence>
<proteinExistence type="predicted"/>
<accession>A0A6J5KQC1</accession>
<organism evidence="1">
    <name type="scientific">uncultured Caudovirales phage</name>
    <dbReference type="NCBI Taxonomy" id="2100421"/>
    <lineage>
        <taxon>Viruses</taxon>
        <taxon>Duplodnaviria</taxon>
        <taxon>Heunggongvirae</taxon>
        <taxon>Uroviricota</taxon>
        <taxon>Caudoviricetes</taxon>
        <taxon>Peduoviridae</taxon>
        <taxon>Maltschvirus</taxon>
        <taxon>Maltschvirus maltsch</taxon>
    </lineage>
</organism>
<dbReference type="EMBL" id="LR796173">
    <property type="protein sequence ID" value="CAB4123756.1"/>
    <property type="molecule type" value="Genomic_DNA"/>
</dbReference>